<dbReference type="GO" id="GO:0003677">
    <property type="term" value="F:DNA binding"/>
    <property type="evidence" value="ECO:0007669"/>
    <property type="project" value="UniProtKB-KW"/>
</dbReference>
<evidence type="ECO:0000256" key="11">
    <source>
        <dbReference type="ARBA" id="ARBA00023269"/>
    </source>
</evidence>
<comment type="subcellular location">
    <subcellularLocation>
        <location evidence="3">Chromosome</location>
    </subcellularLocation>
    <subcellularLocation>
        <location evidence="2">Nucleus</location>
    </subcellularLocation>
</comment>
<dbReference type="AlphaFoldDB" id="A0A0R3U369"/>
<comment type="similarity">
    <text evidence="4">Belongs to the histone H2A family.</text>
</comment>
<dbReference type="PANTHER" id="PTHR11106:SF111">
    <property type="entry name" value="MACRO DOMAIN-CONTAINING PROTEIN"/>
    <property type="match status" value="1"/>
</dbReference>
<protein>
    <recommendedName>
        <fullName evidence="6">Histone H2A</fullName>
    </recommendedName>
</protein>
<dbReference type="InterPro" id="IPR002119">
    <property type="entry name" value="Histone_H2A"/>
</dbReference>
<evidence type="ECO:0000256" key="9">
    <source>
        <dbReference type="ARBA" id="ARBA00023125"/>
    </source>
</evidence>
<dbReference type="PRINTS" id="PR00620">
    <property type="entry name" value="HISTONEH2A"/>
</dbReference>
<evidence type="ECO:0000256" key="2">
    <source>
        <dbReference type="ARBA" id="ARBA00004123"/>
    </source>
</evidence>
<keyword evidence="7" id="KW-0158">Chromosome</keyword>
<accession>A0A0R3U369</accession>
<evidence type="ECO:0000313" key="13">
    <source>
        <dbReference type="EMBL" id="VDD74979.1"/>
    </source>
</evidence>
<dbReference type="SUPFAM" id="SSF47113">
    <property type="entry name" value="Histone-fold"/>
    <property type="match status" value="1"/>
</dbReference>
<dbReference type="Pfam" id="PF01661">
    <property type="entry name" value="Macro"/>
    <property type="match status" value="1"/>
</dbReference>
<dbReference type="PROSITE" id="PS00046">
    <property type="entry name" value="HISTONE_H2A"/>
    <property type="match status" value="1"/>
</dbReference>
<name>A0A0R3U369_MESCO</name>
<evidence type="ECO:0000256" key="8">
    <source>
        <dbReference type="ARBA" id="ARBA00022853"/>
    </source>
</evidence>
<dbReference type="GO" id="GO:0046982">
    <property type="term" value="F:protein heterodimerization activity"/>
    <property type="evidence" value="ECO:0007669"/>
    <property type="project" value="InterPro"/>
</dbReference>
<dbReference type="SMART" id="SM00506">
    <property type="entry name" value="A1pp"/>
    <property type="match status" value="1"/>
</dbReference>
<dbReference type="Pfam" id="PF16211">
    <property type="entry name" value="Histone_H2A_C"/>
    <property type="match status" value="1"/>
</dbReference>
<evidence type="ECO:0000313" key="14">
    <source>
        <dbReference type="Proteomes" id="UP000267029"/>
    </source>
</evidence>
<organism evidence="15">
    <name type="scientific">Mesocestoides corti</name>
    <name type="common">Flatworm</name>
    <dbReference type="NCBI Taxonomy" id="53468"/>
    <lineage>
        <taxon>Eukaryota</taxon>
        <taxon>Metazoa</taxon>
        <taxon>Spiralia</taxon>
        <taxon>Lophotrochozoa</taxon>
        <taxon>Platyhelminthes</taxon>
        <taxon>Cestoda</taxon>
        <taxon>Eucestoda</taxon>
        <taxon>Cyclophyllidea</taxon>
        <taxon>Mesocestoididae</taxon>
        <taxon>Mesocestoides</taxon>
    </lineage>
</organism>
<keyword evidence="10" id="KW-0539">Nucleus</keyword>
<evidence type="ECO:0000256" key="6">
    <source>
        <dbReference type="ARBA" id="ARBA00017642"/>
    </source>
</evidence>
<sequence length="315" mass="34325">MTPARGGKLIVSKSKRCGLLFPVARVHRLLKSSNIVRASRVSLISAVYLTAVLEYLTSELIDLAGSVTKTAKYKTISPRFIMLAAHSDEELLKTLSGVTIPFSGSSPFIHPVLLPKKKPQRNSFCKVKAKVLHSIKMPFGQVLQILQTDIADLNVDAVINPTNERLYMGGMVGSRLMAVGGSKFAKVIADARSDIQHLQKLDAFVTKGTGTKARNVIHVNGPVWDPNKTSQNLSDLSQCIQNCLKIAEQVGFTSIAFPSVGSGKANFPKAVAAEMIVGTIKTFLAQRKTNLHNISFVLFDQASIDAYVYELNRNT</sequence>
<dbReference type="InterPro" id="IPR032458">
    <property type="entry name" value="Histone_H2A_CS"/>
</dbReference>
<keyword evidence="9" id="KW-0238">DNA-binding</keyword>
<dbReference type="GO" id="GO:0000786">
    <property type="term" value="C:nucleosome"/>
    <property type="evidence" value="ECO:0007669"/>
    <property type="project" value="UniProtKB-KW"/>
</dbReference>
<reference evidence="15" key="2">
    <citation type="submission" date="2019-11" db="UniProtKB">
        <authorList>
            <consortium name="WormBaseParasite"/>
        </authorList>
    </citation>
    <scope>IDENTIFICATION</scope>
</reference>
<dbReference type="GO" id="GO:0005634">
    <property type="term" value="C:nucleus"/>
    <property type="evidence" value="ECO:0007669"/>
    <property type="project" value="UniProtKB-SubCell"/>
</dbReference>
<dbReference type="PANTHER" id="PTHR11106">
    <property type="entry name" value="GANGLIOSIDE INDUCED DIFFERENTIATION ASSOCIATED PROTEIN 2-RELATED"/>
    <property type="match status" value="1"/>
</dbReference>
<reference evidence="13 14" key="1">
    <citation type="submission" date="2018-10" db="EMBL/GenBank/DDBJ databases">
        <authorList>
            <consortium name="Pathogen Informatics"/>
        </authorList>
    </citation>
    <scope>NUCLEOTIDE SEQUENCE [LARGE SCALE GENOMIC DNA]</scope>
</reference>
<dbReference type="SUPFAM" id="SSF52949">
    <property type="entry name" value="Macro domain-like"/>
    <property type="match status" value="1"/>
</dbReference>
<evidence type="ECO:0000256" key="10">
    <source>
        <dbReference type="ARBA" id="ARBA00023242"/>
    </source>
</evidence>
<evidence type="ECO:0000256" key="5">
    <source>
        <dbReference type="ARBA" id="ARBA00011538"/>
    </source>
</evidence>
<dbReference type="Gene3D" id="3.40.220.10">
    <property type="entry name" value="Leucine Aminopeptidase, subunit E, domain 1"/>
    <property type="match status" value="1"/>
</dbReference>
<dbReference type="PROSITE" id="PS51154">
    <property type="entry name" value="MACRO"/>
    <property type="match status" value="1"/>
</dbReference>
<dbReference type="STRING" id="53468.A0A0R3U369"/>
<dbReference type="Gene3D" id="1.10.20.10">
    <property type="entry name" value="Histone, subunit A"/>
    <property type="match status" value="1"/>
</dbReference>
<dbReference type="InterPro" id="IPR009072">
    <property type="entry name" value="Histone-fold"/>
</dbReference>
<keyword evidence="8" id="KW-0156">Chromatin regulator</keyword>
<comment type="subunit">
    <text evidence="5">The nucleosome is a histone octamer containing two molecules each of H2A, H2B, H3 and H4 assembled in one H3-H4 heterotetramer and two H2A-H2B heterodimers. The octamer wraps approximately 147 bp of DNA.</text>
</comment>
<dbReference type="WBParaSite" id="MCU_004879-RB">
    <property type="protein sequence ID" value="MCU_004879-RB"/>
    <property type="gene ID" value="MCU_004879"/>
</dbReference>
<dbReference type="GO" id="GO:0006325">
    <property type="term" value="P:chromatin organization"/>
    <property type="evidence" value="ECO:0007669"/>
    <property type="project" value="UniProtKB-KW"/>
</dbReference>
<dbReference type="Pfam" id="PF00125">
    <property type="entry name" value="Histone"/>
    <property type="match status" value="1"/>
</dbReference>
<dbReference type="InterPro" id="IPR032454">
    <property type="entry name" value="Histone_H2A_C"/>
</dbReference>
<evidence type="ECO:0000256" key="7">
    <source>
        <dbReference type="ARBA" id="ARBA00022454"/>
    </source>
</evidence>
<dbReference type="GO" id="GO:0030527">
    <property type="term" value="F:structural constituent of chromatin"/>
    <property type="evidence" value="ECO:0007669"/>
    <property type="project" value="InterPro"/>
</dbReference>
<keyword evidence="14" id="KW-1185">Reference proteome</keyword>
<proteinExistence type="inferred from homology"/>
<keyword evidence="11" id="KW-0544">Nucleosome core</keyword>
<dbReference type="CDD" id="cd00074">
    <property type="entry name" value="HFD_H2A"/>
    <property type="match status" value="1"/>
</dbReference>
<dbReference type="InterPro" id="IPR043472">
    <property type="entry name" value="Macro_dom-like"/>
</dbReference>
<dbReference type="OrthoDB" id="9421954at2759"/>
<dbReference type="SMART" id="SM00414">
    <property type="entry name" value="H2A"/>
    <property type="match status" value="1"/>
</dbReference>
<evidence type="ECO:0000259" key="12">
    <source>
        <dbReference type="PROSITE" id="PS51154"/>
    </source>
</evidence>
<evidence type="ECO:0000256" key="3">
    <source>
        <dbReference type="ARBA" id="ARBA00004286"/>
    </source>
</evidence>
<feature type="domain" description="Macro" evidence="12">
    <location>
        <begin position="130"/>
        <end position="315"/>
    </location>
</feature>
<dbReference type="InterPro" id="IPR007125">
    <property type="entry name" value="H2A/H2B/H3"/>
</dbReference>
<comment type="function">
    <text evidence="1">Core component of nucleosome. Nucleosomes wrap and compact DNA into chromatin, limiting DNA accessibility to the cellular machineries which require DNA as a template. Histones thereby play a central role in transcription regulation, DNA repair, DNA replication and chromosomal stability. DNA accessibility is regulated via a complex set of post-translational modifications of histones, also called histone code, and nucleosome remodeling.</text>
</comment>
<gene>
    <name evidence="13" type="ORF">MCOS_LOCUS982</name>
</gene>
<evidence type="ECO:0000313" key="15">
    <source>
        <dbReference type="WBParaSite" id="MCU_004879-RB"/>
    </source>
</evidence>
<evidence type="ECO:0000256" key="4">
    <source>
        <dbReference type="ARBA" id="ARBA00010691"/>
    </source>
</evidence>
<evidence type="ECO:0000256" key="1">
    <source>
        <dbReference type="ARBA" id="ARBA00002001"/>
    </source>
</evidence>
<dbReference type="InterPro" id="IPR002589">
    <property type="entry name" value="Macro_dom"/>
</dbReference>
<dbReference type="EMBL" id="UXSR01000104">
    <property type="protein sequence ID" value="VDD74979.1"/>
    <property type="molecule type" value="Genomic_DNA"/>
</dbReference>
<dbReference type="Proteomes" id="UP000267029">
    <property type="component" value="Unassembled WGS sequence"/>
</dbReference>